<dbReference type="InterPro" id="IPR007855">
    <property type="entry name" value="RDRP"/>
</dbReference>
<comment type="catalytic activity">
    <reaction evidence="1">
        <text>RNA(n) + a ribonucleoside 5'-triphosphate = RNA(n+1) + diphosphate</text>
        <dbReference type="Rhea" id="RHEA:21248"/>
        <dbReference type="Rhea" id="RHEA-COMP:14527"/>
        <dbReference type="Rhea" id="RHEA-COMP:17342"/>
        <dbReference type="ChEBI" id="CHEBI:33019"/>
        <dbReference type="ChEBI" id="CHEBI:61557"/>
        <dbReference type="ChEBI" id="CHEBI:140395"/>
        <dbReference type="EC" id="2.7.7.48"/>
    </reaction>
</comment>
<dbReference type="GO" id="GO:0003723">
    <property type="term" value="F:RNA binding"/>
    <property type="evidence" value="ECO:0007669"/>
    <property type="project" value="UniProtKB-KW"/>
</dbReference>
<dbReference type="PANTHER" id="PTHR23079:SF55">
    <property type="entry name" value="RNA-DIRECTED RNA POLYMERASE"/>
    <property type="match status" value="1"/>
</dbReference>
<evidence type="ECO:0000259" key="2">
    <source>
        <dbReference type="Pfam" id="PF05183"/>
    </source>
</evidence>
<sequence length="1206" mass="136813">MEFCIKNVHRTADEWEVTAAIAGQVLHVCPGLFVTGPKERLPNFKVLLNKSPAGGVQNDGTGTFTMTRSEGRKFQYFNDRRQIIVNVKGRGLRFFPNKNVIEIPLILELEKAPFVDPEIARDRARRINALCDPFHLTHVQIGTFYYPKGAGAQDPRSFSIEWDRNLSRKSMGLLFFEYEYKSLRIRIGDPAQEQIFHNIIIRFSSINEMSMGRDSRDPYICFDLFQPPVIQKEEIFPTFTDDRKGEKRRHRVGSLSANHKTVSSYAHHLRIVLYDVTDYDFGDVLKRFEYYCQTSSLHPPRQGMTIDANGTQNFFSFPNIQKIAKWLRSSVLSSNWRVAFQIEALLHNGVANTEELMELRPRIEQLIRSLGNTASDIMRRFVEIAARRPQGQRILECFESILEQKAQRLRTPPPRGRFFCHHVTFTPTRRLLEGPIITQSNRVIREYEGYEDHFLRVGFRDEDRLQYRWDRGVDGESYLQERVGKLLKAGFSLAGRHFDFLGYSSSALREHAVWYVNPFEHPQKGRVTAQNIRNSLGDFSGVITSPSKYGARMAQAFSGTDPSIRIGRDQWSEIPDIVENGINFTDGVGTISAGLAETIWKVLCEDNPALLVHSIIPSAYQIRFLGCKGVVSVDSRLEGIRMCVRPSMKKFDVPGEEYGIIEIAQAFGKPNAPYLNRPLVMLLEDRGVSKGVFMQLQRTTVAETRMAHESATRYAKFLESHQLCYSYRLSAVLRRLNALGLELKPNNLQQPLDTPFLARVRACAINHVLRAVKHEARLPIPDSYMLVGVADEGPAYVQKGLDSVYYLPQGKIFACVQNAEDEKPRYLHGMCLIYRNPVMHPGDVQRVYAIGPPPKDRVCLFGHLKNVVVFPTTGTWSLPNGLAGGDLDGDTYAVIQYGDLLVPEHDDPASYPPVEPFKLDRPSTIGDVCDFIVEYINSDVVGLVANKHITIADQSRFGTHDPDCIKLAEMHSWAVDYPKNGNKVDIRRMPKSLIKFKPDWDMAEADAHRSSDYYKSDRALGHLYRGITLEDMHDVLPQHRGNAEVQSIFKVLDPLVRRHLQRPTGRTPTTWIDSLFVTYREELAYISSAFSLSKAPGSRLREEELVIGTILARCPQKAYRASRLRAMRENVGFLVQDTKEQLVGRLSDLSENALQEKLAVAWDAWRHSLAKAASPSGENFGIESFGLIGLGLVLECLEKLGSLPCL</sequence>
<reference evidence="3" key="1">
    <citation type="submission" date="2019-10" db="EMBL/GenBank/DDBJ databases">
        <authorList>
            <consortium name="DOE Joint Genome Institute"/>
            <person name="Kuo A."/>
            <person name="Miyauchi S."/>
            <person name="Kiss E."/>
            <person name="Drula E."/>
            <person name="Kohler A."/>
            <person name="Sanchez-Garcia M."/>
            <person name="Andreopoulos B."/>
            <person name="Barry K.W."/>
            <person name="Bonito G."/>
            <person name="Buee M."/>
            <person name="Carver A."/>
            <person name="Chen C."/>
            <person name="Cichocki N."/>
            <person name="Clum A."/>
            <person name="Culley D."/>
            <person name="Crous P.W."/>
            <person name="Fauchery L."/>
            <person name="Girlanda M."/>
            <person name="Hayes R."/>
            <person name="Keri Z."/>
            <person name="LaButti K."/>
            <person name="Lipzen A."/>
            <person name="Lombard V."/>
            <person name="Magnuson J."/>
            <person name="Maillard F."/>
            <person name="Morin E."/>
            <person name="Murat C."/>
            <person name="Nolan M."/>
            <person name="Ohm R."/>
            <person name="Pangilinan J."/>
            <person name="Pereira M."/>
            <person name="Perotto S."/>
            <person name="Peter M."/>
            <person name="Riley R."/>
            <person name="Sitrit Y."/>
            <person name="Stielow B."/>
            <person name="Szollosi G."/>
            <person name="Zifcakova L."/>
            <person name="Stursova M."/>
            <person name="Spatafora J.W."/>
            <person name="Tedersoo L."/>
            <person name="Vaario L.-M."/>
            <person name="Yamada A."/>
            <person name="Yan M."/>
            <person name="Wang P."/>
            <person name="Xu J."/>
            <person name="Bruns T."/>
            <person name="Baldrian P."/>
            <person name="Vilgalys R."/>
            <person name="Henrissat B."/>
            <person name="Grigoriev I.V."/>
            <person name="Hibbett D."/>
            <person name="Nagy L.G."/>
            <person name="Martin F.M."/>
        </authorList>
    </citation>
    <scope>NUCLEOTIDE SEQUENCE</scope>
    <source>
        <strain evidence="3">BED1</strain>
    </source>
</reference>
<keyword evidence="1" id="KW-0694">RNA-binding</keyword>
<dbReference type="Proteomes" id="UP001194468">
    <property type="component" value="Unassembled WGS sequence"/>
</dbReference>
<dbReference type="Pfam" id="PF05183">
    <property type="entry name" value="RdRP"/>
    <property type="match status" value="1"/>
</dbReference>
<dbReference type="GO" id="GO:0030422">
    <property type="term" value="P:siRNA processing"/>
    <property type="evidence" value="ECO:0007669"/>
    <property type="project" value="TreeGrafter"/>
</dbReference>
<dbReference type="EMBL" id="WHUW01000098">
    <property type="protein sequence ID" value="KAF8425042.1"/>
    <property type="molecule type" value="Genomic_DNA"/>
</dbReference>
<dbReference type="PANTHER" id="PTHR23079">
    <property type="entry name" value="RNA-DEPENDENT RNA POLYMERASE"/>
    <property type="match status" value="1"/>
</dbReference>
<dbReference type="GO" id="GO:0003968">
    <property type="term" value="F:RNA-directed RNA polymerase activity"/>
    <property type="evidence" value="ECO:0007669"/>
    <property type="project" value="UniProtKB-KW"/>
</dbReference>
<reference evidence="3" key="2">
    <citation type="journal article" date="2020" name="Nat. Commun.">
        <title>Large-scale genome sequencing of mycorrhizal fungi provides insights into the early evolution of symbiotic traits.</title>
        <authorList>
            <person name="Miyauchi S."/>
            <person name="Kiss E."/>
            <person name="Kuo A."/>
            <person name="Drula E."/>
            <person name="Kohler A."/>
            <person name="Sanchez-Garcia M."/>
            <person name="Morin E."/>
            <person name="Andreopoulos B."/>
            <person name="Barry K.W."/>
            <person name="Bonito G."/>
            <person name="Buee M."/>
            <person name="Carver A."/>
            <person name="Chen C."/>
            <person name="Cichocki N."/>
            <person name="Clum A."/>
            <person name="Culley D."/>
            <person name="Crous P.W."/>
            <person name="Fauchery L."/>
            <person name="Girlanda M."/>
            <person name="Hayes R.D."/>
            <person name="Keri Z."/>
            <person name="LaButti K."/>
            <person name="Lipzen A."/>
            <person name="Lombard V."/>
            <person name="Magnuson J."/>
            <person name="Maillard F."/>
            <person name="Murat C."/>
            <person name="Nolan M."/>
            <person name="Ohm R.A."/>
            <person name="Pangilinan J."/>
            <person name="Pereira M.F."/>
            <person name="Perotto S."/>
            <person name="Peter M."/>
            <person name="Pfister S."/>
            <person name="Riley R."/>
            <person name="Sitrit Y."/>
            <person name="Stielow J.B."/>
            <person name="Szollosi G."/>
            <person name="Zifcakova L."/>
            <person name="Stursova M."/>
            <person name="Spatafora J.W."/>
            <person name="Tedersoo L."/>
            <person name="Vaario L.M."/>
            <person name="Yamada A."/>
            <person name="Yan M."/>
            <person name="Wang P."/>
            <person name="Xu J."/>
            <person name="Bruns T."/>
            <person name="Baldrian P."/>
            <person name="Vilgalys R."/>
            <person name="Dunand C."/>
            <person name="Henrissat B."/>
            <person name="Grigoriev I.V."/>
            <person name="Hibbett D."/>
            <person name="Nagy L.G."/>
            <person name="Martin F.M."/>
        </authorList>
    </citation>
    <scope>NUCLEOTIDE SEQUENCE</scope>
    <source>
        <strain evidence="3">BED1</strain>
    </source>
</reference>
<keyword evidence="4" id="KW-1185">Reference proteome</keyword>
<comment type="similarity">
    <text evidence="1">Belongs to the RdRP family.</text>
</comment>
<keyword evidence="1" id="KW-0808">Transferase</keyword>
<evidence type="ECO:0000313" key="3">
    <source>
        <dbReference type="EMBL" id="KAF8425042.1"/>
    </source>
</evidence>
<keyword evidence="1" id="KW-0696">RNA-directed RNA polymerase</keyword>
<gene>
    <name evidence="3" type="ORF">L210DRAFT_3421496</name>
</gene>
<dbReference type="InterPro" id="IPR057596">
    <property type="entry name" value="RDRP_core"/>
</dbReference>
<organism evidence="3 4">
    <name type="scientific">Boletus edulis BED1</name>
    <dbReference type="NCBI Taxonomy" id="1328754"/>
    <lineage>
        <taxon>Eukaryota</taxon>
        <taxon>Fungi</taxon>
        <taxon>Dikarya</taxon>
        <taxon>Basidiomycota</taxon>
        <taxon>Agaricomycotina</taxon>
        <taxon>Agaricomycetes</taxon>
        <taxon>Agaricomycetidae</taxon>
        <taxon>Boletales</taxon>
        <taxon>Boletineae</taxon>
        <taxon>Boletaceae</taxon>
        <taxon>Boletoideae</taxon>
        <taxon>Boletus</taxon>
    </lineage>
</organism>
<comment type="caution">
    <text evidence="3">The sequence shown here is derived from an EMBL/GenBank/DDBJ whole genome shotgun (WGS) entry which is preliminary data.</text>
</comment>
<dbReference type="AlphaFoldDB" id="A0AAD4BFG1"/>
<feature type="domain" description="RDRP core" evidence="2">
    <location>
        <begin position="425"/>
        <end position="1026"/>
    </location>
</feature>
<accession>A0AAD4BFG1</accession>
<keyword evidence="1" id="KW-0548">Nucleotidyltransferase</keyword>
<evidence type="ECO:0000313" key="4">
    <source>
        <dbReference type="Proteomes" id="UP001194468"/>
    </source>
</evidence>
<name>A0AAD4BFG1_BOLED</name>
<protein>
    <recommendedName>
        <fullName evidence="1">RNA-dependent RNA polymerase</fullName>
        <ecNumber evidence="1">2.7.7.48</ecNumber>
    </recommendedName>
</protein>
<evidence type="ECO:0000256" key="1">
    <source>
        <dbReference type="RuleBase" id="RU363098"/>
    </source>
</evidence>
<proteinExistence type="inferred from homology"/>
<dbReference type="EC" id="2.7.7.48" evidence="1"/>
<dbReference type="GO" id="GO:0031380">
    <property type="term" value="C:nuclear RNA-directed RNA polymerase complex"/>
    <property type="evidence" value="ECO:0007669"/>
    <property type="project" value="TreeGrafter"/>
</dbReference>